<feature type="region of interest" description="Disordered" evidence="1">
    <location>
        <begin position="733"/>
        <end position="761"/>
    </location>
</feature>
<proteinExistence type="predicted"/>
<gene>
    <name evidence="2" type="ORF">EG68_00487</name>
</gene>
<feature type="compositionally biased region" description="Basic and acidic residues" evidence="1">
    <location>
        <begin position="733"/>
        <end position="742"/>
    </location>
</feature>
<dbReference type="AlphaFoldDB" id="A0A8S9Z693"/>
<dbReference type="EMBL" id="JTDE01000143">
    <property type="protein sequence ID" value="KAF7262184.1"/>
    <property type="molecule type" value="Genomic_DNA"/>
</dbReference>
<reference evidence="2" key="1">
    <citation type="submission" date="2019-07" db="EMBL/GenBank/DDBJ databases">
        <title>Annotation for the trematode Paragonimus miyazaki's.</title>
        <authorList>
            <person name="Choi Y.-J."/>
        </authorList>
    </citation>
    <scope>NUCLEOTIDE SEQUENCE</scope>
    <source>
        <strain evidence="2">Japan</strain>
    </source>
</reference>
<evidence type="ECO:0000256" key="1">
    <source>
        <dbReference type="SAM" id="MobiDB-lite"/>
    </source>
</evidence>
<dbReference type="OrthoDB" id="418595at2759"/>
<comment type="caution">
    <text evidence="2">The sequence shown here is derived from an EMBL/GenBank/DDBJ whole genome shotgun (WGS) entry which is preliminary data.</text>
</comment>
<dbReference type="SUPFAM" id="SSF47473">
    <property type="entry name" value="EF-hand"/>
    <property type="match status" value="2"/>
</dbReference>
<name>A0A8S9Z693_9TREM</name>
<protein>
    <recommendedName>
        <fullName evidence="4">EF-hand domain-containing protein</fullName>
    </recommendedName>
</protein>
<evidence type="ECO:0008006" key="4">
    <source>
        <dbReference type="Google" id="ProtNLM"/>
    </source>
</evidence>
<keyword evidence="3" id="KW-1185">Reference proteome</keyword>
<accession>A0A8S9Z693</accession>
<dbReference type="Proteomes" id="UP000822476">
    <property type="component" value="Unassembled WGS sequence"/>
</dbReference>
<dbReference type="InterPro" id="IPR011992">
    <property type="entry name" value="EF-hand-dom_pair"/>
</dbReference>
<sequence>MAEAAQEGFHKSSSSQLDLDNSPILRKLEALTHEDSSAMRNRVENCIKSWKDYQNFVSRVDVWYHKHEKKYLRYMSLYAREFLTETEFKLALHDLQTPFSDIEIDILYQMLDPTGTGRADYTQLYRALWMALAEKYISDDNFHSLDLEQPDKWLLLTFKVPSCEPFDMPTTFEHLVDLTYTGAMLRTIIQARVQCIPTRAIVIFTDVLSLTHLNASTLNYFVSTESKETSWNLIRKIEENELKLLRKDAEVYKREVAFRNDLVDKAETWYLKHEKRYMNTVKLIGKEMLSRVEFNLAMRHMQAPFDDIELYVLYEMLEPNKMGEVEFVKFAEVILQQYIAKDSMENTLSQIPSEDSHMWLLLTFRIPSLDAFDTTLTFEALVTIYHTGNMLRRLILTKKDNLPSHSLIIFTDPARYASTVIRCNEQLCEVGYSGGSKSFPHEGTIYYEFSAGHIDCPILKNIGRWSRCEKKDAQTSDQCLAQKEEVMPPKILTPSERILGRLEKLAKRDDKVLEYKSREYLSTWSAYEQFVAQVEKWYNKNSKRYMRYMSQYGKDVISEVEFKTVMRDLHVPFTDVQVHILFMWLDPKRTGQVEFSRLYEALYAALYKRFAVDDDHTNMNIEYQKKWIYMTFKSPTCDLLEMPTTFEALIHLGFTGAMLTELIRARVPALATRSFVIFTDQSRYSETLVHCNQRLYEFDYTGGPKCAPKEGTIFYEFSVGHIDCPLLLNLNPKEKQRPKESEVPGQQDLTSPVAKDQTSSD</sequence>
<organism evidence="2 3">
    <name type="scientific">Paragonimus skrjabini miyazakii</name>
    <dbReference type="NCBI Taxonomy" id="59628"/>
    <lineage>
        <taxon>Eukaryota</taxon>
        <taxon>Metazoa</taxon>
        <taxon>Spiralia</taxon>
        <taxon>Lophotrochozoa</taxon>
        <taxon>Platyhelminthes</taxon>
        <taxon>Trematoda</taxon>
        <taxon>Digenea</taxon>
        <taxon>Plagiorchiida</taxon>
        <taxon>Troglotremata</taxon>
        <taxon>Troglotrematidae</taxon>
        <taxon>Paragonimus</taxon>
    </lineage>
</organism>
<evidence type="ECO:0000313" key="3">
    <source>
        <dbReference type="Proteomes" id="UP000822476"/>
    </source>
</evidence>
<evidence type="ECO:0000313" key="2">
    <source>
        <dbReference type="EMBL" id="KAF7262184.1"/>
    </source>
</evidence>